<accession>A0ABQ9JUG0</accession>
<dbReference type="EMBL" id="JAPWTJ010000217">
    <property type="protein sequence ID" value="KAJ8980978.1"/>
    <property type="molecule type" value="Genomic_DNA"/>
</dbReference>
<keyword evidence="3 12" id="KW-0813">Transport</keyword>
<feature type="transmembrane region" description="Helical" evidence="14">
    <location>
        <begin position="41"/>
        <end position="59"/>
    </location>
</feature>
<dbReference type="PANTHER" id="PTHR11690:SF248">
    <property type="entry name" value="PICKPOCKET 17, ISOFORM A"/>
    <property type="match status" value="1"/>
</dbReference>
<protein>
    <submittedName>
        <fullName evidence="15">Uncharacterized protein</fullName>
    </submittedName>
</protein>
<evidence type="ECO:0000256" key="7">
    <source>
        <dbReference type="ARBA" id="ARBA00023053"/>
    </source>
</evidence>
<dbReference type="InterPro" id="IPR001873">
    <property type="entry name" value="ENaC"/>
</dbReference>
<organism evidence="15 16">
    <name type="scientific">Molorchus minor</name>
    <dbReference type="NCBI Taxonomy" id="1323400"/>
    <lineage>
        <taxon>Eukaryota</taxon>
        <taxon>Metazoa</taxon>
        <taxon>Ecdysozoa</taxon>
        <taxon>Arthropoda</taxon>
        <taxon>Hexapoda</taxon>
        <taxon>Insecta</taxon>
        <taxon>Pterygota</taxon>
        <taxon>Neoptera</taxon>
        <taxon>Endopterygota</taxon>
        <taxon>Coleoptera</taxon>
        <taxon>Polyphaga</taxon>
        <taxon>Cucujiformia</taxon>
        <taxon>Chrysomeloidea</taxon>
        <taxon>Cerambycidae</taxon>
        <taxon>Lamiinae</taxon>
        <taxon>Monochamini</taxon>
        <taxon>Molorchus</taxon>
    </lineage>
</organism>
<evidence type="ECO:0000256" key="5">
    <source>
        <dbReference type="ARBA" id="ARBA00022692"/>
    </source>
</evidence>
<evidence type="ECO:0000256" key="9">
    <source>
        <dbReference type="ARBA" id="ARBA00023136"/>
    </source>
</evidence>
<evidence type="ECO:0000256" key="10">
    <source>
        <dbReference type="ARBA" id="ARBA00023201"/>
    </source>
</evidence>
<evidence type="ECO:0000256" key="6">
    <source>
        <dbReference type="ARBA" id="ARBA00022989"/>
    </source>
</evidence>
<dbReference type="PANTHER" id="PTHR11690">
    <property type="entry name" value="AMILORIDE-SENSITIVE SODIUM CHANNEL-RELATED"/>
    <property type="match status" value="1"/>
</dbReference>
<dbReference type="Proteomes" id="UP001162164">
    <property type="component" value="Unassembled WGS sequence"/>
</dbReference>
<reference evidence="15" key="1">
    <citation type="journal article" date="2023" name="Insect Mol. Biol.">
        <title>Genome sequencing provides insights into the evolution of gene families encoding plant cell wall-degrading enzymes in longhorned beetles.</title>
        <authorList>
            <person name="Shin N.R."/>
            <person name="Okamura Y."/>
            <person name="Kirsch R."/>
            <person name="Pauchet Y."/>
        </authorList>
    </citation>
    <scope>NUCLEOTIDE SEQUENCE</scope>
    <source>
        <strain evidence="15">MMC_N1</strain>
    </source>
</reference>
<dbReference type="Gene3D" id="1.10.287.770">
    <property type="entry name" value="YojJ-like"/>
    <property type="match status" value="1"/>
</dbReference>
<evidence type="ECO:0000256" key="3">
    <source>
        <dbReference type="ARBA" id="ARBA00022448"/>
    </source>
</evidence>
<keyword evidence="8 12" id="KW-0406">Ion transport</keyword>
<comment type="similarity">
    <text evidence="2 12">Belongs to the amiloride-sensitive sodium channel (TC 1.A.6) family.</text>
</comment>
<evidence type="ECO:0000256" key="1">
    <source>
        <dbReference type="ARBA" id="ARBA00004141"/>
    </source>
</evidence>
<evidence type="ECO:0000256" key="12">
    <source>
        <dbReference type="RuleBase" id="RU000679"/>
    </source>
</evidence>
<sequence length="494" mass="56983">MLSINGKITKKISSFVSSVVTEGKTMAYVFRKKFLTEPKQLIKLIVLIICVVFTIYQLIECVKKIVHPPASTHYNFFLNKTIKYPCLTICRRPAYKTTLFSNFGLRPSTQLNAQNAFLNFNFQNHTIQEFFDETSYRFDDLFVQYAYAGIGSHPNLTVVPSYHLMRGICYTLIPRVQSDIFSISGGYFLYLRHDTSARDIDEYGVSKAGFQMYLHDSNEILTYEDDQRDSFLEYLYLEASEEMNVVLNVQTYGKISTKDHGCITDPTYSKSKCLEYCVHRQVAETAGCTLPFLSLPDNLTFPECSDFPSVRDLITDFRIGRTQYMRNCNCPMACNITVYSTKIVNRREMDELNAPNSIISLYYSSNLVTKVNEVIGYDWNQFLSDIGGSLGFLLGLSVIGLITMVEEICHIIFRWIFTKKVKRAEEHQQEQLGKQNKDTGDVRDYGESSGCNDERAKDLGKEDHSYKNLMEYFTDYSYYEKNLVDKVHDNNNKF</sequence>
<evidence type="ECO:0000313" key="16">
    <source>
        <dbReference type="Proteomes" id="UP001162164"/>
    </source>
</evidence>
<comment type="subcellular location">
    <subcellularLocation>
        <location evidence="1">Membrane</location>
        <topology evidence="1">Multi-pass membrane protein</topology>
    </subcellularLocation>
</comment>
<evidence type="ECO:0000256" key="13">
    <source>
        <dbReference type="SAM" id="MobiDB-lite"/>
    </source>
</evidence>
<evidence type="ECO:0000313" key="15">
    <source>
        <dbReference type="EMBL" id="KAJ8980978.1"/>
    </source>
</evidence>
<keyword evidence="9 14" id="KW-0472">Membrane</keyword>
<keyword evidence="5 12" id="KW-0812">Transmembrane</keyword>
<keyword evidence="11 12" id="KW-0407">Ion channel</keyword>
<evidence type="ECO:0000256" key="11">
    <source>
        <dbReference type="ARBA" id="ARBA00023303"/>
    </source>
</evidence>
<evidence type="ECO:0000256" key="4">
    <source>
        <dbReference type="ARBA" id="ARBA00022461"/>
    </source>
</evidence>
<proteinExistence type="inferred from homology"/>
<comment type="caution">
    <text evidence="15">The sequence shown here is derived from an EMBL/GenBank/DDBJ whole genome shotgun (WGS) entry which is preliminary data.</text>
</comment>
<keyword evidence="10 12" id="KW-0739">Sodium transport</keyword>
<keyword evidence="7" id="KW-0915">Sodium</keyword>
<evidence type="ECO:0000256" key="2">
    <source>
        <dbReference type="ARBA" id="ARBA00007193"/>
    </source>
</evidence>
<dbReference type="Pfam" id="PF00858">
    <property type="entry name" value="ASC"/>
    <property type="match status" value="1"/>
</dbReference>
<feature type="transmembrane region" description="Helical" evidence="14">
    <location>
        <begin position="390"/>
        <end position="413"/>
    </location>
</feature>
<keyword evidence="4 12" id="KW-0894">Sodium channel</keyword>
<keyword evidence="16" id="KW-1185">Reference proteome</keyword>
<feature type="region of interest" description="Disordered" evidence="13">
    <location>
        <begin position="428"/>
        <end position="458"/>
    </location>
</feature>
<evidence type="ECO:0000256" key="14">
    <source>
        <dbReference type="SAM" id="Phobius"/>
    </source>
</evidence>
<gene>
    <name evidence="15" type="ORF">NQ317_013432</name>
</gene>
<keyword evidence="6 14" id="KW-1133">Transmembrane helix</keyword>
<evidence type="ECO:0000256" key="8">
    <source>
        <dbReference type="ARBA" id="ARBA00023065"/>
    </source>
</evidence>
<name>A0ABQ9JUG0_9CUCU</name>